<sequence>MDASMMHSHTIAHTSIIILGCYIAQLRSLLVRSFDYSPSLLLHMMEGFTQRLSTMPFVVVGIIGILTVIIVLSIISQKGKTDKDKSRGYTTPVKIKFKGDENDREISSKVTKSGALGVVETPLGKRSARIASRKSRKD</sequence>
<gene>
    <name evidence="2" type="ORF">ASEP1449_LOCUS5341</name>
</gene>
<feature type="transmembrane region" description="Helical" evidence="1">
    <location>
        <begin position="12"/>
        <end position="34"/>
    </location>
</feature>
<feature type="transmembrane region" description="Helical" evidence="1">
    <location>
        <begin position="54"/>
        <end position="75"/>
    </location>
</feature>
<name>A0A7S2UCR0_9STRA</name>
<organism evidence="2">
    <name type="scientific">Attheya septentrionalis</name>
    <dbReference type="NCBI Taxonomy" id="420275"/>
    <lineage>
        <taxon>Eukaryota</taxon>
        <taxon>Sar</taxon>
        <taxon>Stramenopiles</taxon>
        <taxon>Ochrophyta</taxon>
        <taxon>Bacillariophyta</taxon>
        <taxon>Coscinodiscophyceae</taxon>
        <taxon>Chaetocerotophycidae</taxon>
        <taxon>Chaetocerotales</taxon>
        <taxon>Attheyaceae</taxon>
        <taxon>Attheya</taxon>
    </lineage>
</organism>
<accession>A0A7S2UCR0</accession>
<reference evidence="2" key="1">
    <citation type="submission" date="2021-01" db="EMBL/GenBank/DDBJ databases">
        <authorList>
            <person name="Corre E."/>
            <person name="Pelletier E."/>
            <person name="Niang G."/>
            <person name="Scheremetjew M."/>
            <person name="Finn R."/>
            <person name="Kale V."/>
            <person name="Holt S."/>
            <person name="Cochrane G."/>
            <person name="Meng A."/>
            <person name="Brown T."/>
            <person name="Cohen L."/>
        </authorList>
    </citation>
    <scope>NUCLEOTIDE SEQUENCE</scope>
    <source>
        <strain evidence="2">CCMP2084</strain>
    </source>
</reference>
<dbReference type="AlphaFoldDB" id="A0A7S2UCR0"/>
<evidence type="ECO:0000313" key="2">
    <source>
        <dbReference type="EMBL" id="CAD9813516.1"/>
    </source>
</evidence>
<proteinExistence type="predicted"/>
<dbReference type="EMBL" id="HBHQ01007996">
    <property type="protein sequence ID" value="CAD9813516.1"/>
    <property type="molecule type" value="Transcribed_RNA"/>
</dbReference>
<evidence type="ECO:0000256" key="1">
    <source>
        <dbReference type="SAM" id="Phobius"/>
    </source>
</evidence>
<protein>
    <submittedName>
        <fullName evidence="2">Uncharacterized protein</fullName>
    </submittedName>
</protein>
<keyword evidence="1" id="KW-0472">Membrane</keyword>
<keyword evidence="1" id="KW-1133">Transmembrane helix</keyword>
<keyword evidence="1" id="KW-0812">Transmembrane</keyword>